<comment type="cofactor">
    <cofactor evidence="1">
        <name>Mn(2+)</name>
        <dbReference type="ChEBI" id="CHEBI:29035"/>
    </cofactor>
</comment>
<evidence type="ECO:0000256" key="3">
    <source>
        <dbReference type="ARBA" id="ARBA00005094"/>
    </source>
</evidence>
<dbReference type="GO" id="GO:0030604">
    <property type="term" value="F:1-deoxy-D-xylulose-5-phosphate reductoisomerase activity"/>
    <property type="evidence" value="ECO:0007669"/>
    <property type="project" value="UniProtKB-EC"/>
</dbReference>
<dbReference type="GO" id="GO:0030145">
    <property type="term" value="F:manganese ion binding"/>
    <property type="evidence" value="ECO:0007669"/>
    <property type="project" value="TreeGrafter"/>
</dbReference>
<evidence type="ECO:0000256" key="8">
    <source>
        <dbReference type="ARBA" id="ARBA00023002"/>
    </source>
</evidence>
<proteinExistence type="inferred from homology"/>
<dbReference type="Gene3D" id="3.40.50.720">
    <property type="entry name" value="NAD(P)-binding Rossmann-like Domain"/>
    <property type="match status" value="1"/>
</dbReference>
<name>X1MN39_9ZZZZ</name>
<organism evidence="13">
    <name type="scientific">marine sediment metagenome</name>
    <dbReference type="NCBI Taxonomy" id="412755"/>
    <lineage>
        <taxon>unclassified sequences</taxon>
        <taxon>metagenomes</taxon>
        <taxon>ecological metagenomes</taxon>
    </lineage>
</organism>
<evidence type="ECO:0000256" key="1">
    <source>
        <dbReference type="ARBA" id="ARBA00001936"/>
    </source>
</evidence>
<feature type="domain" description="1-deoxy-D-xylulose 5-phosphate reductoisomerase N-terminal" evidence="12">
    <location>
        <begin position="4"/>
        <end position="132"/>
    </location>
</feature>
<evidence type="ECO:0000256" key="4">
    <source>
        <dbReference type="ARBA" id="ARBA00006825"/>
    </source>
</evidence>
<dbReference type="SUPFAM" id="SSF51735">
    <property type="entry name" value="NAD(P)-binding Rossmann-fold domains"/>
    <property type="match status" value="1"/>
</dbReference>
<comment type="similarity">
    <text evidence="4">Belongs to the DXR family.</text>
</comment>
<keyword evidence="10" id="KW-0414">Isoprene biosynthesis</keyword>
<keyword evidence="6" id="KW-0479">Metal-binding</keyword>
<protein>
    <recommendedName>
        <fullName evidence="5">1-deoxy-D-xylulose-5-phosphate reductoisomerase</fullName>
        <ecNumber evidence="5">1.1.1.267</ecNumber>
    </recommendedName>
</protein>
<dbReference type="EC" id="1.1.1.267" evidence="5"/>
<comment type="cofactor">
    <cofactor evidence="2">
        <name>Mg(2+)</name>
        <dbReference type="ChEBI" id="CHEBI:18420"/>
    </cofactor>
</comment>
<reference evidence="13" key="1">
    <citation type="journal article" date="2014" name="Front. Microbiol.">
        <title>High frequency of phylogenetically diverse reductive dehalogenase-homologous genes in deep subseafloor sedimentary metagenomes.</title>
        <authorList>
            <person name="Kawai M."/>
            <person name="Futagami T."/>
            <person name="Toyoda A."/>
            <person name="Takaki Y."/>
            <person name="Nishi S."/>
            <person name="Hori S."/>
            <person name="Arai W."/>
            <person name="Tsubouchi T."/>
            <person name="Morono Y."/>
            <person name="Uchiyama I."/>
            <person name="Ito T."/>
            <person name="Fujiyama A."/>
            <person name="Inagaki F."/>
            <person name="Takami H."/>
        </authorList>
    </citation>
    <scope>NUCLEOTIDE SEQUENCE</scope>
    <source>
        <strain evidence="13">Expedition CK06-06</strain>
    </source>
</reference>
<dbReference type="PANTHER" id="PTHR30525">
    <property type="entry name" value="1-DEOXY-D-XYLULOSE 5-PHOSPHATE REDUCTOISOMERASE"/>
    <property type="match status" value="1"/>
</dbReference>
<evidence type="ECO:0000259" key="12">
    <source>
        <dbReference type="Pfam" id="PF02670"/>
    </source>
</evidence>
<dbReference type="AlphaFoldDB" id="X1MN39"/>
<dbReference type="PANTHER" id="PTHR30525:SF0">
    <property type="entry name" value="1-DEOXY-D-XYLULOSE 5-PHOSPHATE REDUCTOISOMERASE, CHLOROPLASTIC"/>
    <property type="match status" value="1"/>
</dbReference>
<evidence type="ECO:0000256" key="5">
    <source>
        <dbReference type="ARBA" id="ARBA00012366"/>
    </source>
</evidence>
<feature type="non-terminal residue" evidence="13">
    <location>
        <position position="165"/>
    </location>
</feature>
<sequence length="165" mass="17914">MKKIAILGSTGSIGVNTLNVVRKLGKDYKITGISAQKNVNLLIKQIIEFRPTIVALGDEEAAQELKKRLRRFRPLPRIYEGTSGLIEFARNPVSDFLVSALVGAAGLLPTLAAIEAGKDIALANKEILVMAGDLIIKTAKKRGIKILPLDSEHSAIFQCLRAEKI</sequence>
<keyword evidence="8" id="KW-0560">Oxidoreductase</keyword>
<dbReference type="GO" id="GO:0051484">
    <property type="term" value="P:isopentenyl diphosphate biosynthetic process, methylerythritol 4-phosphate pathway involved in terpenoid biosynthetic process"/>
    <property type="evidence" value="ECO:0007669"/>
    <property type="project" value="TreeGrafter"/>
</dbReference>
<evidence type="ECO:0000256" key="11">
    <source>
        <dbReference type="ARBA" id="ARBA00048543"/>
    </source>
</evidence>
<evidence type="ECO:0000256" key="7">
    <source>
        <dbReference type="ARBA" id="ARBA00022857"/>
    </source>
</evidence>
<evidence type="ECO:0000313" key="13">
    <source>
        <dbReference type="EMBL" id="GAI32733.1"/>
    </source>
</evidence>
<evidence type="ECO:0000256" key="6">
    <source>
        <dbReference type="ARBA" id="ARBA00022723"/>
    </source>
</evidence>
<dbReference type="InterPro" id="IPR036291">
    <property type="entry name" value="NAD(P)-bd_dom_sf"/>
</dbReference>
<gene>
    <name evidence="13" type="ORF">S06H3_50780</name>
</gene>
<dbReference type="InterPro" id="IPR013512">
    <property type="entry name" value="DXP_reductoisomerase_N"/>
</dbReference>
<dbReference type="Pfam" id="PF02670">
    <property type="entry name" value="DXP_reductoisom"/>
    <property type="match status" value="1"/>
</dbReference>
<dbReference type="InterPro" id="IPR003821">
    <property type="entry name" value="DXP_reductoisomerase"/>
</dbReference>
<accession>X1MN39</accession>
<evidence type="ECO:0000256" key="2">
    <source>
        <dbReference type="ARBA" id="ARBA00001946"/>
    </source>
</evidence>
<evidence type="ECO:0000256" key="10">
    <source>
        <dbReference type="ARBA" id="ARBA00023229"/>
    </source>
</evidence>
<comment type="catalytic activity">
    <reaction evidence="11">
        <text>2-C-methyl-D-erythritol 4-phosphate + NADP(+) = 1-deoxy-D-xylulose 5-phosphate + NADPH + H(+)</text>
        <dbReference type="Rhea" id="RHEA:13717"/>
        <dbReference type="ChEBI" id="CHEBI:15378"/>
        <dbReference type="ChEBI" id="CHEBI:57783"/>
        <dbReference type="ChEBI" id="CHEBI:57792"/>
        <dbReference type="ChEBI" id="CHEBI:58262"/>
        <dbReference type="ChEBI" id="CHEBI:58349"/>
        <dbReference type="EC" id="1.1.1.267"/>
    </reaction>
    <physiologicalReaction direction="right-to-left" evidence="11">
        <dbReference type="Rhea" id="RHEA:13719"/>
    </physiologicalReaction>
</comment>
<comment type="caution">
    <text evidence="13">The sequence shown here is derived from an EMBL/GenBank/DDBJ whole genome shotgun (WGS) entry which is preliminary data.</text>
</comment>
<keyword evidence="9" id="KW-0464">Manganese</keyword>
<dbReference type="GO" id="GO:0070402">
    <property type="term" value="F:NADPH binding"/>
    <property type="evidence" value="ECO:0007669"/>
    <property type="project" value="InterPro"/>
</dbReference>
<comment type="pathway">
    <text evidence="3">Isoprenoid biosynthesis; isopentenyl diphosphate biosynthesis via DXP pathway; isopentenyl diphosphate from 1-deoxy-D-xylulose 5-phosphate: step 1/6.</text>
</comment>
<dbReference type="FunFam" id="3.40.50.720:FF:000045">
    <property type="entry name" value="1-deoxy-D-xylulose 5-phosphate reductoisomerase"/>
    <property type="match status" value="1"/>
</dbReference>
<keyword evidence="7" id="KW-0521">NADP</keyword>
<dbReference type="EMBL" id="BARV01032180">
    <property type="protein sequence ID" value="GAI32733.1"/>
    <property type="molecule type" value="Genomic_DNA"/>
</dbReference>
<evidence type="ECO:0000256" key="9">
    <source>
        <dbReference type="ARBA" id="ARBA00023211"/>
    </source>
</evidence>